<accession>A0A2P2E6J8</accession>
<dbReference type="OrthoDB" id="9810297at2"/>
<reference evidence="8 9" key="1">
    <citation type="journal article" date="2018" name="Genome Announc.">
        <title>Draft Genome Sequence of "Candidatus Phycosocius bacilliformis," an Alphaproteobacterial Ectosymbiont of the Hydrocarbon-Producing Green Alga Botryococcus braunii.</title>
        <authorList>
            <person name="Tanabe Y."/>
            <person name="Yamaguchi H."/>
            <person name="Watanabe M.M."/>
        </authorList>
    </citation>
    <scope>NUCLEOTIDE SEQUENCE [LARGE SCALE GENOMIC DNA]</scope>
    <source>
        <strain evidence="8 9">BOTRYCO-2</strain>
    </source>
</reference>
<evidence type="ECO:0000256" key="6">
    <source>
        <dbReference type="SAM" id="MobiDB-lite"/>
    </source>
</evidence>
<proteinExistence type="inferred from homology"/>
<organism evidence="8 9">
    <name type="scientific">Candidatus Phycosocius bacilliformis</name>
    <dbReference type="NCBI Taxonomy" id="1445552"/>
    <lineage>
        <taxon>Bacteria</taxon>
        <taxon>Pseudomonadati</taxon>
        <taxon>Pseudomonadota</taxon>
        <taxon>Alphaproteobacteria</taxon>
        <taxon>Caulobacterales</taxon>
        <taxon>Caulobacterales incertae sedis</taxon>
        <taxon>Candidatus Phycosocius</taxon>
    </lineage>
</organism>
<dbReference type="EMBL" id="BFBR01000001">
    <property type="protein sequence ID" value="GBF56680.1"/>
    <property type="molecule type" value="Genomic_DNA"/>
</dbReference>
<feature type="binding site" evidence="5">
    <location>
        <position position="352"/>
    </location>
    <ligand>
        <name>S-adenosyl-L-methionine</name>
        <dbReference type="ChEBI" id="CHEBI:59789"/>
    </ligand>
</feature>
<comment type="similarity">
    <text evidence="5">Belongs to the class I-like SAM-binding methyltransferase superfamily. RsmB/NOP family.</text>
</comment>
<evidence type="ECO:0000256" key="4">
    <source>
        <dbReference type="ARBA" id="ARBA00022884"/>
    </source>
</evidence>
<dbReference type="SUPFAM" id="SSF48013">
    <property type="entry name" value="NusB-like"/>
    <property type="match status" value="1"/>
</dbReference>
<dbReference type="GO" id="GO:0003723">
    <property type="term" value="F:RNA binding"/>
    <property type="evidence" value="ECO:0007669"/>
    <property type="project" value="UniProtKB-UniRule"/>
</dbReference>
<evidence type="ECO:0000256" key="2">
    <source>
        <dbReference type="ARBA" id="ARBA00022679"/>
    </source>
</evidence>
<feature type="binding site" evidence="5">
    <location>
        <position position="306"/>
    </location>
    <ligand>
        <name>S-adenosyl-L-methionine</name>
        <dbReference type="ChEBI" id="CHEBI:59789"/>
    </ligand>
</feature>
<dbReference type="InterPro" id="IPR006027">
    <property type="entry name" value="NusB_RsmB_TIM44"/>
</dbReference>
<keyword evidence="1 5" id="KW-0489">Methyltransferase</keyword>
<feature type="binding site" evidence="5">
    <location>
        <position position="332"/>
    </location>
    <ligand>
        <name>S-adenosyl-L-methionine</name>
        <dbReference type="ChEBI" id="CHEBI:59789"/>
    </ligand>
</feature>
<dbReference type="InterPro" id="IPR035926">
    <property type="entry name" value="NusB-like_sf"/>
</dbReference>
<dbReference type="InterPro" id="IPR023267">
    <property type="entry name" value="RCMT"/>
</dbReference>
<keyword evidence="3 5" id="KW-0949">S-adenosyl-L-methionine</keyword>
<feature type="active site" description="Nucleophile" evidence="5">
    <location>
        <position position="405"/>
    </location>
</feature>
<dbReference type="PROSITE" id="PS51686">
    <property type="entry name" value="SAM_MT_RSMB_NOP"/>
    <property type="match status" value="1"/>
</dbReference>
<dbReference type="Gene3D" id="1.10.940.10">
    <property type="entry name" value="NusB-like"/>
    <property type="match status" value="1"/>
</dbReference>
<dbReference type="PANTHER" id="PTHR22807:SF61">
    <property type="entry name" value="NOL1_NOP2_SUN FAMILY PROTEIN _ ANTITERMINATION NUSB DOMAIN-CONTAINING PROTEIN"/>
    <property type="match status" value="1"/>
</dbReference>
<evidence type="ECO:0000256" key="3">
    <source>
        <dbReference type="ARBA" id="ARBA00022691"/>
    </source>
</evidence>
<dbReference type="InterPro" id="IPR049560">
    <property type="entry name" value="MeTrfase_RsmB-F_NOP2_cat"/>
</dbReference>
<protein>
    <submittedName>
        <fullName evidence="8">Ribosomal RNA small subunit methyltransferase B</fullName>
        <ecNumber evidence="8">2.1.1.176</ecNumber>
    </submittedName>
</protein>
<keyword evidence="4 5" id="KW-0694">RNA-binding</keyword>
<feature type="binding site" evidence="5">
    <location>
        <begin position="285"/>
        <end position="291"/>
    </location>
    <ligand>
        <name>S-adenosyl-L-methionine</name>
        <dbReference type="ChEBI" id="CHEBI:59789"/>
    </ligand>
</feature>
<dbReference type="CDD" id="cd02440">
    <property type="entry name" value="AdoMet_MTases"/>
    <property type="match status" value="1"/>
</dbReference>
<dbReference type="GO" id="GO:0001510">
    <property type="term" value="P:RNA methylation"/>
    <property type="evidence" value="ECO:0007669"/>
    <property type="project" value="InterPro"/>
</dbReference>
<feature type="region of interest" description="Disordered" evidence="6">
    <location>
        <begin position="1"/>
        <end position="47"/>
    </location>
</feature>
<dbReference type="RefSeq" id="WP_108983543.1">
    <property type="nucleotide sequence ID" value="NZ_BFBR01000001.1"/>
</dbReference>
<evidence type="ECO:0000256" key="5">
    <source>
        <dbReference type="PROSITE-ProRule" id="PRU01023"/>
    </source>
</evidence>
<dbReference type="InterPro" id="IPR029063">
    <property type="entry name" value="SAM-dependent_MTases_sf"/>
</dbReference>
<keyword evidence="2 5" id="KW-0808">Transferase</keyword>
<dbReference type="Pfam" id="PF01189">
    <property type="entry name" value="Methyltr_RsmB-F"/>
    <property type="match status" value="1"/>
</dbReference>
<evidence type="ECO:0000313" key="9">
    <source>
        <dbReference type="Proteomes" id="UP000245086"/>
    </source>
</evidence>
<dbReference type="Pfam" id="PF01029">
    <property type="entry name" value="NusB"/>
    <property type="match status" value="1"/>
</dbReference>
<dbReference type="GO" id="GO:0006355">
    <property type="term" value="P:regulation of DNA-templated transcription"/>
    <property type="evidence" value="ECO:0007669"/>
    <property type="project" value="InterPro"/>
</dbReference>
<feature type="domain" description="SAM-dependent MTase RsmB/NOP-type" evidence="7">
    <location>
        <begin position="192"/>
        <end position="471"/>
    </location>
</feature>
<dbReference type="Proteomes" id="UP000245086">
    <property type="component" value="Unassembled WGS sequence"/>
</dbReference>
<feature type="compositionally biased region" description="Basic residues" evidence="6">
    <location>
        <begin position="9"/>
        <end position="20"/>
    </location>
</feature>
<dbReference type="SUPFAM" id="SSF53335">
    <property type="entry name" value="S-adenosyl-L-methionine-dependent methyltransferases"/>
    <property type="match status" value="1"/>
</dbReference>
<sequence>MSHDPSRPPRSRPRPSHGGRPKGPPGRTGSPKGVGKARPPRTPFNPDPARYAAVRLIAHILDERWTLEEAMRKEQAFVGLDGRDRGFAAHLALATLRALGMIDAVLASKLERPLPDSAHFARALLRVGAAQLIEGLAPPHAAVGRSVDLAKFDPASRGFAGLVNAILRRIATEPIERPADRLRVPVLWWNRWRAAYGEDAADGIAASLARQPALDLSVKADAEHLAASLDAEVLPTGSLRLKETPGDVTSLPHWADGVFWVQDAAAALPARLLGVRPGQRVLDMCAAPGGKTMQLAATGADVTAMDVDAARIRRVADNLARTSLTARLHVADARTLAETSDRQGDYDAILLDAPCSATGTLRRNPESLWIKTPADVARFASLQRDLMTAAIAALKPGGRLVYAVCSLEPEEADPAVAQGLAAGLRLVPIEPHEVPSLEHAITAQGCVRLLPAYWADRGGMDGFFIARFEKPMLVS</sequence>
<dbReference type="PRINTS" id="PR02008">
    <property type="entry name" value="RCMTFAMILY"/>
</dbReference>
<evidence type="ECO:0000259" key="7">
    <source>
        <dbReference type="PROSITE" id="PS51686"/>
    </source>
</evidence>
<dbReference type="PANTHER" id="PTHR22807">
    <property type="entry name" value="NOP2 YEAST -RELATED NOL1/NOP2/FMU SUN DOMAIN-CONTAINING"/>
    <property type="match status" value="1"/>
</dbReference>
<evidence type="ECO:0000256" key="1">
    <source>
        <dbReference type="ARBA" id="ARBA00022603"/>
    </source>
</evidence>
<comment type="caution">
    <text evidence="8">The sequence shown here is derived from an EMBL/GenBank/DDBJ whole genome shotgun (WGS) entry which is preliminary data.</text>
</comment>
<name>A0A2P2E6J8_9PROT</name>
<dbReference type="AlphaFoldDB" id="A0A2P2E6J8"/>
<dbReference type="EC" id="2.1.1.176" evidence="8"/>
<evidence type="ECO:0000313" key="8">
    <source>
        <dbReference type="EMBL" id="GBF56680.1"/>
    </source>
</evidence>
<dbReference type="Gene3D" id="3.40.50.150">
    <property type="entry name" value="Vaccinia Virus protein VP39"/>
    <property type="match status" value="1"/>
</dbReference>
<gene>
    <name evidence="8" type="primary">rsmB</name>
    <name evidence="8" type="ORF">PbB2_00337</name>
</gene>
<keyword evidence="9" id="KW-1185">Reference proteome</keyword>
<dbReference type="InterPro" id="IPR001678">
    <property type="entry name" value="MeTrfase_RsmB-F_NOP2_dom"/>
</dbReference>
<dbReference type="GO" id="GO:0008173">
    <property type="term" value="F:RNA methyltransferase activity"/>
    <property type="evidence" value="ECO:0007669"/>
    <property type="project" value="InterPro"/>
</dbReference>